<dbReference type="SUPFAM" id="SSF47095">
    <property type="entry name" value="HMG-box"/>
    <property type="match status" value="2"/>
</dbReference>
<reference evidence="4" key="1">
    <citation type="submission" date="2023-02" db="EMBL/GenBank/DDBJ databases">
        <authorList>
            <person name="Palmer J.M."/>
        </authorList>
    </citation>
    <scope>NUCLEOTIDE SEQUENCE</scope>
    <source>
        <strain evidence="4">FW57</strain>
    </source>
</reference>
<name>A0AAD4F354_9PEZI</name>
<dbReference type="InterPro" id="IPR036910">
    <property type="entry name" value="HMG_box_dom_sf"/>
</dbReference>
<sequence length="303" mass="33875">MWSSIGRATARQVRVGGGLSIRTARRIAAQLAPRAAPIVPSGIRITAVFARGFAEAGRPKKTATSTTSKTKKPSADKTGEKETATKKAGTKKATKAKRPAAKKAKKVKKVLTDEQKTNRRIRELKKTALLREEPTSLPSTSWMVFVTEQLKEGSETIATAMPRISIAYKSLSDSEMQKYEAQAAQNKIANDVNHKNWIESHTVHEIHEANKARMLLRRKYNLTIKPTLDDPRYPKQALTAWTVYIKSRSSSPDITSEPAKAKFSKLSAEWKQMSAEERKPFEEMAAIDATRFKNEMDEYRSGQ</sequence>
<dbReference type="Proteomes" id="UP001197093">
    <property type="component" value="Unassembled WGS sequence"/>
</dbReference>
<dbReference type="EMBL" id="JAHCVI010000001">
    <property type="protein sequence ID" value="KAG7292229.1"/>
    <property type="molecule type" value="Genomic_DNA"/>
</dbReference>
<protein>
    <recommendedName>
        <fullName evidence="3">HMG box domain-containing protein</fullName>
    </recommendedName>
</protein>
<evidence type="ECO:0000313" key="4">
    <source>
        <dbReference type="EMBL" id="KAG7292229.1"/>
    </source>
</evidence>
<evidence type="ECO:0000313" key="5">
    <source>
        <dbReference type="Proteomes" id="UP001197093"/>
    </source>
</evidence>
<keyword evidence="1" id="KW-0539">Nucleus</keyword>
<feature type="domain" description="HMG box" evidence="3">
    <location>
        <begin position="231"/>
        <end position="300"/>
    </location>
</feature>
<feature type="region of interest" description="Disordered" evidence="2">
    <location>
        <begin position="57"/>
        <end position="110"/>
    </location>
</feature>
<dbReference type="Pfam" id="PF09011">
    <property type="entry name" value="HMG_box_2"/>
    <property type="match status" value="1"/>
</dbReference>
<gene>
    <name evidence="4" type="ORF">NEMBOFW57_002264</name>
</gene>
<feature type="compositionally biased region" description="Basic and acidic residues" evidence="2">
    <location>
        <begin position="73"/>
        <end position="85"/>
    </location>
</feature>
<proteinExistence type="predicted"/>
<evidence type="ECO:0000256" key="1">
    <source>
        <dbReference type="PROSITE-ProRule" id="PRU00267"/>
    </source>
</evidence>
<dbReference type="PROSITE" id="PS50118">
    <property type="entry name" value="HMG_BOX_2"/>
    <property type="match status" value="1"/>
</dbReference>
<feature type="DNA-binding region" description="HMG box" evidence="1">
    <location>
        <begin position="231"/>
        <end position="300"/>
    </location>
</feature>
<keyword evidence="1" id="KW-0238">DNA-binding</keyword>
<dbReference type="InterPro" id="IPR009071">
    <property type="entry name" value="HMG_box_dom"/>
</dbReference>
<dbReference type="Gene3D" id="1.10.30.10">
    <property type="entry name" value="High mobility group box domain"/>
    <property type="match status" value="2"/>
</dbReference>
<feature type="compositionally biased region" description="Basic residues" evidence="2">
    <location>
        <begin position="88"/>
        <end position="109"/>
    </location>
</feature>
<dbReference type="SMART" id="SM00398">
    <property type="entry name" value="HMG"/>
    <property type="match status" value="2"/>
</dbReference>
<accession>A0AAD4F354</accession>
<comment type="caution">
    <text evidence="4">The sequence shown here is derived from an EMBL/GenBank/DDBJ whole genome shotgun (WGS) entry which is preliminary data.</text>
</comment>
<dbReference type="GO" id="GO:0005634">
    <property type="term" value="C:nucleus"/>
    <property type="evidence" value="ECO:0007669"/>
    <property type="project" value="UniProtKB-UniRule"/>
</dbReference>
<evidence type="ECO:0000256" key="2">
    <source>
        <dbReference type="SAM" id="MobiDB-lite"/>
    </source>
</evidence>
<dbReference type="GO" id="GO:0003677">
    <property type="term" value="F:DNA binding"/>
    <property type="evidence" value="ECO:0007669"/>
    <property type="project" value="UniProtKB-UniRule"/>
</dbReference>
<evidence type="ECO:0000259" key="3">
    <source>
        <dbReference type="PROSITE" id="PS50118"/>
    </source>
</evidence>
<keyword evidence="5" id="KW-1185">Reference proteome</keyword>
<organism evidence="4 5">
    <name type="scientific">Staphylotrichum longicolle</name>
    <dbReference type="NCBI Taxonomy" id="669026"/>
    <lineage>
        <taxon>Eukaryota</taxon>
        <taxon>Fungi</taxon>
        <taxon>Dikarya</taxon>
        <taxon>Ascomycota</taxon>
        <taxon>Pezizomycotina</taxon>
        <taxon>Sordariomycetes</taxon>
        <taxon>Sordariomycetidae</taxon>
        <taxon>Sordariales</taxon>
        <taxon>Chaetomiaceae</taxon>
        <taxon>Staphylotrichum</taxon>
    </lineage>
</organism>
<dbReference type="AlphaFoldDB" id="A0AAD4F354"/>